<evidence type="ECO:0000313" key="3">
    <source>
        <dbReference type="Proteomes" id="UP000596742"/>
    </source>
</evidence>
<organism evidence="2 3">
    <name type="scientific">Mytilus galloprovincialis</name>
    <name type="common">Mediterranean mussel</name>
    <dbReference type="NCBI Taxonomy" id="29158"/>
    <lineage>
        <taxon>Eukaryota</taxon>
        <taxon>Metazoa</taxon>
        <taxon>Spiralia</taxon>
        <taxon>Lophotrochozoa</taxon>
        <taxon>Mollusca</taxon>
        <taxon>Bivalvia</taxon>
        <taxon>Autobranchia</taxon>
        <taxon>Pteriomorphia</taxon>
        <taxon>Mytilida</taxon>
        <taxon>Mytiloidea</taxon>
        <taxon>Mytilidae</taxon>
        <taxon>Mytilinae</taxon>
        <taxon>Mytilus</taxon>
    </lineage>
</organism>
<dbReference type="EMBL" id="UYJE01002293">
    <property type="protein sequence ID" value="VDI09509.1"/>
    <property type="molecule type" value="Genomic_DNA"/>
</dbReference>
<name>A0A8B6CTT8_MYTGA</name>
<dbReference type="Proteomes" id="UP000596742">
    <property type="component" value="Unassembled WGS sequence"/>
</dbReference>
<gene>
    <name evidence="2" type="ORF">MGAL_10B059652</name>
</gene>
<feature type="chain" id="PRO_5032837459" evidence="1">
    <location>
        <begin position="21"/>
        <end position="88"/>
    </location>
</feature>
<dbReference type="AlphaFoldDB" id="A0A8B6CTT8"/>
<evidence type="ECO:0000256" key="1">
    <source>
        <dbReference type="SAM" id="SignalP"/>
    </source>
</evidence>
<protein>
    <submittedName>
        <fullName evidence="2">Uncharacterized protein</fullName>
    </submittedName>
</protein>
<accession>A0A8B6CTT8</accession>
<sequence>MNMRNIALLFVFMFTLDVNAQQAYSPITLSENYLNRGCPILNCPYISCPSRCKMPTLYRYNGRLCRGCHINICSSYIQPVDMEIGPTQ</sequence>
<keyword evidence="3" id="KW-1185">Reference proteome</keyword>
<comment type="caution">
    <text evidence="2">The sequence shown here is derived from an EMBL/GenBank/DDBJ whole genome shotgun (WGS) entry which is preliminary data.</text>
</comment>
<dbReference type="OrthoDB" id="6144999at2759"/>
<feature type="signal peptide" evidence="1">
    <location>
        <begin position="1"/>
        <end position="20"/>
    </location>
</feature>
<proteinExistence type="predicted"/>
<keyword evidence="1" id="KW-0732">Signal</keyword>
<reference evidence="2" key="1">
    <citation type="submission" date="2018-11" db="EMBL/GenBank/DDBJ databases">
        <authorList>
            <person name="Alioto T."/>
            <person name="Alioto T."/>
        </authorList>
    </citation>
    <scope>NUCLEOTIDE SEQUENCE</scope>
</reference>
<evidence type="ECO:0000313" key="2">
    <source>
        <dbReference type="EMBL" id="VDI09509.1"/>
    </source>
</evidence>